<sequence>MHHIIIKGRTDPTIADAFAIRDAVFTQEQGYAAEIDIDDYDDIAHHVIVYQDDQAIATARLIPLGDIGKIGRVAVLKSHRGQGIGLLLMQALMTQAKQLPITSLILSSQVHAIAFYEKLGFVAEGEIYLEDGEPHIHMVKKLA</sequence>
<gene>
    <name evidence="2" type="ORF">F387_01446</name>
</gene>
<dbReference type="AlphaFoldDB" id="L8XUQ7"/>
<dbReference type="InterPro" id="IPR000182">
    <property type="entry name" value="GNAT_dom"/>
</dbReference>
<dbReference type="Gene3D" id="3.40.630.30">
    <property type="match status" value="1"/>
</dbReference>
<dbReference type="PROSITE" id="PS51186">
    <property type="entry name" value="GNAT"/>
    <property type="match status" value="1"/>
</dbReference>
<dbReference type="CDD" id="cd04301">
    <property type="entry name" value="NAT_SF"/>
    <property type="match status" value="1"/>
</dbReference>
<dbReference type="Proteomes" id="UP000011617">
    <property type="component" value="Unassembled WGS sequence"/>
</dbReference>
<protein>
    <recommendedName>
        <fullName evidence="1">N-acetyltransferase domain-containing protein</fullName>
    </recommendedName>
</protein>
<dbReference type="RefSeq" id="WP_008316246.1">
    <property type="nucleotide sequence ID" value="NZ_KB372782.1"/>
</dbReference>
<feature type="domain" description="N-acetyltransferase" evidence="1">
    <location>
        <begin position="4"/>
        <end position="143"/>
    </location>
</feature>
<dbReference type="InterPro" id="IPR039143">
    <property type="entry name" value="GNPNAT1-like"/>
</dbReference>
<evidence type="ECO:0000313" key="3">
    <source>
        <dbReference type="Proteomes" id="UP000011617"/>
    </source>
</evidence>
<keyword evidence="3" id="KW-1185">Reference proteome</keyword>
<name>L8XUQ7_9GAMM</name>
<dbReference type="GO" id="GO:0004343">
    <property type="term" value="F:glucosamine 6-phosphate N-acetyltransferase activity"/>
    <property type="evidence" value="ECO:0007669"/>
    <property type="project" value="TreeGrafter"/>
</dbReference>
<comment type="caution">
    <text evidence="2">The sequence shown here is derived from an EMBL/GenBank/DDBJ whole genome shotgun (WGS) entry which is preliminary data.</text>
</comment>
<dbReference type="PANTHER" id="PTHR13355">
    <property type="entry name" value="GLUCOSAMINE 6-PHOSPHATE N-ACETYLTRANSFERASE"/>
    <property type="match status" value="1"/>
</dbReference>
<dbReference type="Pfam" id="PF13673">
    <property type="entry name" value="Acetyltransf_10"/>
    <property type="match status" value="1"/>
</dbReference>
<proteinExistence type="predicted"/>
<dbReference type="SUPFAM" id="SSF55729">
    <property type="entry name" value="Acyl-CoA N-acyltransferases (Nat)"/>
    <property type="match status" value="1"/>
</dbReference>
<dbReference type="InterPro" id="IPR016181">
    <property type="entry name" value="Acyl_CoA_acyltransferase"/>
</dbReference>
<evidence type="ECO:0000313" key="2">
    <source>
        <dbReference type="EMBL" id="ELV07642.1"/>
    </source>
</evidence>
<accession>L8XUQ7</accession>
<reference evidence="2 3" key="1">
    <citation type="journal article" date="2013" name="Genome Announc.">
        <title>Complete Genome Sequence of Wohlfahrtiimonas chitiniclastica Strain SH04, Isolated from Chrysomya megacephala Collected from Pudong International Airport in China.</title>
        <authorList>
            <person name="Cao X.M."/>
            <person name="Chen T."/>
            <person name="Xu L.Z."/>
            <person name="Yao L.S."/>
            <person name="Qi J."/>
            <person name="Zhang X.L."/>
            <person name="Yan Q.L."/>
            <person name="Deng Y.H."/>
            <person name="Guo T.Y."/>
            <person name="Wang J."/>
            <person name="Hu K.X."/>
            <person name="Xu B.L."/>
        </authorList>
    </citation>
    <scope>NUCLEOTIDE SEQUENCE [LARGE SCALE GENOMIC DNA]</scope>
    <source>
        <strain evidence="2 3">SH04</strain>
    </source>
</reference>
<dbReference type="PANTHER" id="PTHR13355:SF11">
    <property type="entry name" value="GLUCOSAMINE 6-PHOSPHATE N-ACETYLTRANSFERASE"/>
    <property type="match status" value="1"/>
</dbReference>
<dbReference type="OrthoDB" id="9796171at2"/>
<organism evidence="2 3">
    <name type="scientific">Wohlfahrtiimonas chitiniclastica SH04</name>
    <dbReference type="NCBI Taxonomy" id="1261130"/>
    <lineage>
        <taxon>Bacteria</taxon>
        <taxon>Pseudomonadati</taxon>
        <taxon>Pseudomonadota</taxon>
        <taxon>Gammaproteobacteria</taxon>
        <taxon>Cardiobacteriales</taxon>
        <taxon>Ignatzschineriaceae</taxon>
        <taxon>Wohlfahrtiimonas</taxon>
    </lineage>
</organism>
<dbReference type="PATRIC" id="fig|1261130.3.peg.1484"/>
<dbReference type="HOGENOM" id="CLU_056607_6_4_6"/>
<dbReference type="EMBL" id="AOBV01000009">
    <property type="protein sequence ID" value="ELV07642.1"/>
    <property type="molecule type" value="Genomic_DNA"/>
</dbReference>
<evidence type="ECO:0000259" key="1">
    <source>
        <dbReference type="PROSITE" id="PS51186"/>
    </source>
</evidence>